<evidence type="ECO:0000256" key="1">
    <source>
        <dbReference type="ARBA" id="ARBA00004651"/>
    </source>
</evidence>
<feature type="region of interest" description="Disordered" evidence="10">
    <location>
        <begin position="65"/>
        <end position="87"/>
    </location>
</feature>
<name>A0A9P1CKT3_9DINO</name>
<comment type="subcellular location">
    <subcellularLocation>
        <location evidence="1">Cell membrane</location>
        <topology evidence="1">Multi-pass membrane protein</topology>
    </subcellularLocation>
</comment>
<keyword evidence="4" id="KW-1003">Cell membrane</keyword>
<feature type="transmembrane region" description="Helical" evidence="11">
    <location>
        <begin position="314"/>
        <end position="337"/>
    </location>
</feature>
<evidence type="ECO:0000256" key="8">
    <source>
        <dbReference type="ARBA" id="ARBA00022989"/>
    </source>
</evidence>
<dbReference type="GO" id="GO:0005886">
    <property type="term" value="C:plasma membrane"/>
    <property type="evidence" value="ECO:0007669"/>
    <property type="project" value="UniProtKB-SubCell"/>
</dbReference>
<sequence length="496" mass="52096">MSRSRSPMLAILCVSCVLSESALLEVDSSAELVSSLPFVRFALAEHEKKGRIEPHIRGAFLQTPTTRSGEAAAGGQTEVKNATMQSPAAESAEVKQIAVAPADAQATVAAAESLQQPAAAQAAQPLTMVSQPAQLAATEPVAPAAPNQTQQAKLPAPKADVQMAVVPVTVTAKSAAPQALVSHSGTDAGATASKKMSPTTQVAATFSLALIVKILCMLSNVACHVSPLPQVQQFHKLGDTGEADSAPLMSILYSGSQWVFYGNFAYCMTGKSGFLVLVYANITGAILGVYYVWGFQQNCRDQKALQQLQLYCRAAAFVFSLQFLAVWSLSFSSALFFSGLMASLSSIIGACSLCSTLPKVIKTQCSASINLELLIVGICSSMLWVSCGVMLWDAWILLPTLFGLVIQLACGFFVLLFPREEQGDLIHRPSRSPICCWVLPKNHCGEQNEDASPAPSRAAAAAAQIRAALAQRQSVTARGTEDYGSTAAGAGTGGTC</sequence>
<evidence type="ECO:0000313" key="14">
    <source>
        <dbReference type="EMBL" id="CAL1146879.1"/>
    </source>
</evidence>
<feature type="transmembrane region" description="Helical" evidence="11">
    <location>
        <begin position="373"/>
        <end position="392"/>
    </location>
</feature>
<evidence type="ECO:0000313" key="16">
    <source>
        <dbReference type="Proteomes" id="UP001152797"/>
    </source>
</evidence>
<keyword evidence="8 11" id="KW-1133">Transmembrane helix</keyword>
<keyword evidence="7" id="KW-0677">Repeat</keyword>
<evidence type="ECO:0000256" key="6">
    <source>
        <dbReference type="ARBA" id="ARBA00022692"/>
    </source>
</evidence>
<keyword evidence="9 11" id="KW-0472">Membrane</keyword>
<evidence type="ECO:0000256" key="3">
    <source>
        <dbReference type="ARBA" id="ARBA00022448"/>
    </source>
</evidence>
<feature type="transmembrane region" description="Helical" evidence="11">
    <location>
        <begin position="273"/>
        <end position="293"/>
    </location>
</feature>
<keyword evidence="16" id="KW-1185">Reference proteome</keyword>
<dbReference type="Gene3D" id="1.20.1280.290">
    <property type="match status" value="2"/>
</dbReference>
<dbReference type="Pfam" id="PF03083">
    <property type="entry name" value="MtN3_slv"/>
    <property type="match status" value="2"/>
</dbReference>
<evidence type="ECO:0000256" key="12">
    <source>
        <dbReference type="SAM" id="SignalP"/>
    </source>
</evidence>
<comment type="caution">
    <text evidence="13">The sequence shown here is derived from an EMBL/GenBank/DDBJ whole genome shotgun (WGS) entry which is preliminary data.</text>
</comment>
<evidence type="ECO:0000256" key="2">
    <source>
        <dbReference type="ARBA" id="ARBA00007809"/>
    </source>
</evidence>
<proteinExistence type="inferred from homology"/>
<feature type="signal peptide" evidence="12">
    <location>
        <begin position="1"/>
        <end position="21"/>
    </location>
</feature>
<dbReference type="EMBL" id="CAMXCT020001841">
    <property type="protein sequence ID" value="CAL1146879.1"/>
    <property type="molecule type" value="Genomic_DNA"/>
</dbReference>
<evidence type="ECO:0000256" key="11">
    <source>
        <dbReference type="SAM" id="Phobius"/>
    </source>
</evidence>
<feature type="compositionally biased region" description="Polar residues" evidence="10">
    <location>
        <begin position="78"/>
        <end position="87"/>
    </location>
</feature>
<dbReference type="InterPro" id="IPR047664">
    <property type="entry name" value="SWEET"/>
</dbReference>
<evidence type="ECO:0000256" key="7">
    <source>
        <dbReference type="ARBA" id="ARBA00022737"/>
    </source>
</evidence>
<evidence type="ECO:0000256" key="9">
    <source>
        <dbReference type="ARBA" id="ARBA00023136"/>
    </source>
</evidence>
<keyword evidence="5 15" id="KW-0762">Sugar transport</keyword>
<dbReference type="InterPro" id="IPR004316">
    <property type="entry name" value="SWEET_rpt"/>
</dbReference>
<evidence type="ECO:0000313" key="15">
    <source>
        <dbReference type="EMBL" id="CAL4780816.1"/>
    </source>
</evidence>
<reference evidence="14" key="2">
    <citation type="submission" date="2024-04" db="EMBL/GenBank/DDBJ databases">
        <authorList>
            <person name="Chen Y."/>
            <person name="Shah S."/>
            <person name="Dougan E. K."/>
            <person name="Thang M."/>
            <person name="Chan C."/>
        </authorList>
    </citation>
    <scope>NUCLEOTIDE SEQUENCE [LARGE SCALE GENOMIC DNA]</scope>
</reference>
<evidence type="ECO:0000256" key="4">
    <source>
        <dbReference type="ARBA" id="ARBA00022475"/>
    </source>
</evidence>
<keyword evidence="6 11" id="KW-0812">Transmembrane</keyword>
<evidence type="ECO:0000256" key="10">
    <source>
        <dbReference type="SAM" id="MobiDB-lite"/>
    </source>
</evidence>
<dbReference type="EMBL" id="CAMXCT010001841">
    <property type="protein sequence ID" value="CAI3993504.1"/>
    <property type="molecule type" value="Genomic_DNA"/>
</dbReference>
<dbReference type="GO" id="GO:0051119">
    <property type="term" value="F:sugar transmembrane transporter activity"/>
    <property type="evidence" value="ECO:0007669"/>
    <property type="project" value="InterPro"/>
</dbReference>
<reference evidence="13" key="1">
    <citation type="submission" date="2022-10" db="EMBL/GenBank/DDBJ databases">
        <authorList>
            <person name="Chen Y."/>
            <person name="Dougan E. K."/>
            <person name="Chan C."/>
            <person name="Rhodes N."/>
            <person name="Thang M."/>
        </authorList>
    </citation>
    <scope>NUCLEOTIDE SEQUENCE</scope>
</reference>
<comment type="similarity">
    <text evidence="2">Belongs to the SWEET sugar transporter family.</text>
</comment>
<keyword evidence="3" id="KW-0813">Transport</keyword>
<evidence type="ECO:0000313" key="13">
    <source>
        <dbReference type="EMBL" id="CAI3993504.1"/>
    </source>
</evidence>
<keyword evidence="12" id="KW-0732">Signal</keyword>
<protein>
    <submittedName>
        <fullName evidence="15">Sugar transporter SWEET1</fullName>
    </submittedName>
</protein>
<dbReference type="PANTHER" id="PTHR10791">
    <property type="entry name" value="RAG1-ACTIVATING PROTEIN 1"/>
    <property type="match status" value="1"/>
</dbReference>
<dbReference type="PANTHER" id="PTHR10791:SF30">
    <property type="entry name" value="SUGAR TRANSPORTER SWEET1"/>
    <property type="match status" value="1"/>
</dbReference>
<accession>A0A9P1CKT3</accession>
<feature type="transmembrane region" description="Helical" evidence="11">
    <location>
        <begin position="398"/>
        <end position="418"/>
    </location>
</feature>
<feature type="chain" id="PRO_5043270587" evidence="12">
    <location>
        <begin position="22"/>
        <end position="496"/>
    </location>
</feature>
<organism evidence="13">
    <name type="scientific">Cladocopium goreaui</name>
    <dbReference type="NCBI Taxonomy" id="2562237"/>
    <lineage>
        <taxon>Eukaryota</taxon>
        <taxon>Sar</taxon>
        <taxon>Alveolata</taxon>
        <taxon>Dinophyceae</taxon>
        <taxon>Suessiales</taxon>
        <taxon>Symbiodiniaceae</taxon>
        <taxon>Cladocopium</taxon>
    </lineage>
</organism>
<dbReference type="Proteomes" id="UP001152797">
    <property type="component" value="Unassembled WGS sequence"/>
</dbReference>
<dbReference type="EMBL" id="CAMXCT030001841">
    <property type="protein sequence ID" value="CAL4780816.1"/>
    <property type="molecule type" value="Genomic_DNA"/>
</dbReference>
<feature type="transmembrane region" description="Helical" evidence="11">
    <location>
        <begin position="343"/>
        <end position="361"/>
    </location>
</feature>
<gene>
    <name evidence="13" type="ORF">C1SCF055_LOCUS20246</name>
</gene>
<dbReference type="OrthoDB" id="435123at2759"/>
<evidence type="ECO:0000256" key="5">
    <source>
        <dbReference type="ARBA" id="ARBA00022597"/>
    </source>
</evidence>
<dbReference type="AlphaFoldDB" id="A0A9P1CKT3"/>